<feature type="transmembrane region" description="Helical" evidence="7">
    <location>
        <begin position="106"/>
        <end position="130"/>
    </location>
</feature>
<evidence type="ECO:0000256" key="2">
    <source>
        <dbReference type="ARBA" id="ARBA00022448"/>
    </source>
</evidence>
<feature type="transmembrane region" description="Helical" evidence="7">
    <location>
        <begin position="226"/>
        <end position="251"/>
    </location>
</feature>
<dbReference type="Pfam" id="PF00528">
    <property type="entry name" value="BPD_transp_1"/>
    <property type="match status" value="1"/>
</dbReference>
<feature type="transmembrane region" description="Helical" evidence="7">
    <location>
        <begin position="287"/>
        <end position="306"/>
    </location>
</feature>
<protein>
    <submittedName>
        <fullName evidence="9">Unannotated protein</fullName>
    </submittedName>
</protein>
<dbReference type="PANTHER" id="PTHR43744:SF4">
    <property type="entry name" value="OSMOPROTECTIVE COMPOUNDS UPTAKE PERMEASE PROTEIN GGTD"/>
    <property type="match status" value="1"/>
</dbReference>
<sequence length="321" mass="35571">MSIQNAKPAKVKKTKVPISTPEGRKKMKDAFSSPWASAAAIIIAMLWTIPTFGLLVTSFRPEKDINATGWWMFFVEPNFTLENYESALFQGTAVTPPLSQYFFNSFAITLPAAIFPLTLAVFAAYALAWFDFKAKNFIFFSIFALQVIPLQMSLVPLLQLFAKGLMIGEDVIIPPLGITGTYIPIWIAHTIFALPLAIFLMHNFLSQIPRELIEAARVDGAGWFTLFRQIVFPLSVPAIASFAIFQFLWVWNDLLVGLTFGGGVKDIAPLTVRLAEMVGTRGSNWEVLTAGAFISMIVPLIVFFALQRYFVRGLLAGSVKG</sequence>
<feature type="domain" description="ABC transmembrane type-1" evidence="8">
    <location>
        <begin position="102"/>
        <end position="306"/>
    </location>
</feature>
<dbReference type="SUPFAM" id="SSF161098">
    <property type="entry name" value="MetI-like"/>
    <property type="match status" value="1"/>
</dbReference>
<evidence type="ECO:0000256" key="6">
    <source>
        <dbReference type="ARBA" id="ARBA00023136"/>
    </source>
</evidence>
<evidence type="ECO:0000259" key="8">
    <source>
        <dbReference type="PROSITE" id="PS50928"/>
    </source>
</evidence>
<feature type="transmembrane region" description="Helical" evidence="7">
    <location>
        <begin position="182"/>
        <end position="205"/>
    </location>
</feature>
<evidence type="ECO:0000256" key="5">
    <source>
        <dbReference type="ARBA" id="ARBA00022989"/>
    </source>
</evidence>
<comment type="subcellular location">
    <subcellularLocation>
        <location evidence="1">Cell membrane</location>
        <topology evidence="1">Multi-pass membrane protein</topology>
    </subcellularLocation>
</comment>
<organism evidence="9">
    <name type="scientific">freshwater metagenome</name>
    <dbReference type="NCBI Taxonomy" id="449393"/>
    <lineage>
        <taxon>unclassified sequences</taxon>
        <taxon>metagenomes</taxon>
        <taxon>ecological metagenomes</taxon>
    </lineage>
</organism>
<evidence type="ECO:0000256" key="7">
    <source>
        <dbReference type="SAM" id="Phobius"/>
    </source>
</evidence>
<reference evidence="9" key="1">
    <citation type="submission" date="2020-05" db="EMBL/GenBank/DDBJ databases">
        <authorList>
            <person name="Chiriac C."/>
            <person name="Salcher M."/>
            <person name="Ghai R."/>
            <person name="Kavagutti S V."/>
        </authorList>
    </citation>
    <scope>NUCLEOTIDE SEQUENCE</scope>
</reference>
<dbReference type="InterPro" id="IPR035906">
    <property type="entry name" value="MetI-like_sf"/>
</dbReference>
<dbReference type="Gene3D" id="1.10.3720.10">
    <property type="entry name" value="MetI-like"/>
    <property type="match status" value="1"/>
</dbReference>
<evidence type="ECO:0000256" key="3">
    <source>
        <dbReference type="ARBA" id="ARBA00022475"/>
    </source>
</evidence>
<feature type="transmembrane region" description="Helical" evidence="7">
    <location>
        <begin position="137"/>
        <end position="162"/>
    </location>
</feature>
<proteinExistence type="predicted"/>
<evidence type="ECO:0000313" key="9">
    <source>
        <dbReference type="EMBL" id="CAB4636754.1"/>
    </source>
</evidence>
<gene>
    <name evidence="9" type="ORF">UFOPK2131_00636</name>
</gene>
<dbReference type="PANTHER" id="PTHR43744">
    <property type="entry name" value="ABC TRANSPORTER PERMEASE PROTEIN MG189-RELATED-RELATED"/>
    <property type="match status" value="1"/>
</dbReference>
<dbReference type="CDD" id="cd06261">
    <property type="entry name" value="TM_PBP2"/>
    <property type="match status" value="1"/>
</dbReference>
<dbReference type="InterPro" id="IPR000515">
    <property type="entry name" value="MetI-like"/>
</dbReference>
<keyword evidence="2" id="KW-0813">Transport</keyword>
<dbReference type="GO" id="GO:0005886">
    <property type="term" value="C:plasma membrane"/>
    <property type="evidence" value="ECO:0007669"/>
    <property type="project" value="UniProtKB-SubCell"/>
</dbReference>
<keyword evidence="5 7" id="KW-1133">Transmembrane helix</keyword>
<keyword evidence="4 7" id="KW-0812">Transmembrane</keyword>
<dbReference type="GO" id="GO:0055085">
    <property type="term" value="P:transmembrane transport"/>
    <property type="evidence" value="ECO:0007669"/>
    <property type="project" value="InterPro"/>
</dbReference>
<keyword evidence="3" id="KW-1003">Cell membrane</keyword>
<evidence type="ECO:0000256" key="4">
    <source>
        <dbReference type="ARBA" id="ARBA00022692"/>
    </source>
</evidence>
<keyword evidence="6 7" id="KW-0472">Membrane</keyword>
<evidence type="ECO:0000256" key="1">
    <source>
        <dbReference type="ARBA" id="ARBA00004651"/>
    </source>
</evidence>
<dbReference type="PROSITE" id="PS50928">
    <property type="entry name" value="ABC_TM1"/>
    <property type="match status" value="1"/>
</dbReference>
<accession>A0A6J6JK42</accession>
<name>A0A6J6JK42_9ZZZZ</name>
<feature type="transmembrane region" description="Helical" evidence="7">
    <location>
        <begin position="35"/>
        <end position="56"/>
    </location>
</feature>
<dbReference type="EMBL" id="CAEZVT010000066">
    <property type="protein sequence ID" value="CAB4636754.1"/>
    <property type="molecule type" value="Genomic_DNA"/>
</dbReference>
<dbReference type="AlphaFoldDB" id="A0A6J6JK42"/>